<dbReference type="AlphaFoldDB" id="A0A6N0HS89"/>
<sequence>MKPKGKVVVQLRFSGETLGCLIKEVSQHHIQGVIKRSEHIPGILDLAVIDIEAAGDVSRLNGFIHTLQAREDSRETEFVNIDIRLVDQDDSEKMDHLQRFMNSIA</sequence>
<evidence type="ECO:0008006" key="3">
    <source>
        <dbReference type="Google" id="ProtNLM"/>
    </source>
</evidence>
<evidence type="ECO:0000313" key="1">
    <source>
        <dbReference type="EMBL" id="QKQ25120.1"/>
    </source>
</evidence>
<name>A0A6N0HS89_9GAMM</name>
<gene>
    <name evidence="1" type="ORF">HUE57_01580</name>
</gene>
<dbReference type="Proteomes" id="UP000509658">
    <property type="component" value="Chromosome"/>
</dbReference>
<accession>A0A6N0HS89</accession>
<proteinExistence type="predicted"/>
<dbReference type="RefSeq" id="WP_078483700.1">
    <property type="nucleotide sequence ID" value="NZ_CP054491.1"/>
</dbReference>
<protein>
    <recommendedName>
        <fullName evidence="3">PilZ domain-containing protein</fullName>
    </recommendedName>
</protein>
<organism evidence="1 2">
    <name type="scientific">Candidatus Reidiella endopervernicosa</name>
    <dbReference type="NCBI Taxonomy" id="2738883"/>
    <lineage>
        <taxon>Bacteria</taxon>
        <taxon>Pseudomonadati</taxon>
        <taxon>Pseudomonadota</taxon>
        <taxon>Gammaproteobacteria</taxon>
        <taxon>Candidatus Reidiella</taxon>
    </lineage>
</organism>
<dbReference type="KEGG" id="rev:HUE57_01580"/>
<reference evidence="1 2" key="1">
    <citation type="submission" date="2020-05" db="EMBL/GenBank/DDBJ databases">
        <title>Horizontal transmission and recombination maintain forever young bacterial symbiont genomes.</title>
        <authorList>
            <person name="Russell S.L."/>
            <person name="Pepper-Tunick E."/>
            <person name="Svedberg J."/>
            <person name="Byrne A."/>
            <person name="Ruelas Castillo J."/>
            <person name="Vollmers C."/>
            <person name="Beinart R.A."/>
            <person name="Corbett-Detig R."/>
        </authorList>
    </citation>
    <scope>NUCLEOTIDE SEQUENCE [LARGE SCALE GENOMIC DNA]</scope>
    <source>
        <strain evidence="1">Santa_Monica_outfall</strain>
    </source>
</reference>
<evidence type="ECO:0000313" key="2">
    <source>
        <dbReference type="Proteomes" id="UP000509658"/>
    </source>
</evidence>
<keyword evidence="2" id="KW-1185">Reference proteome</keyword>
<dbReference type="EMBL" id="CP054491">
    <property type="protein sequence ID" value="QKQ25120.1"/>
    <property type="molecule type" value="Genomic_DNA"/>
</dbReference>